<feature type="region of interest" description="Disordered" evidence="1">
    <location>
        <begin position="520"/>
        <end position="543"/>
    </location>
</feature>
<dbReference type="AlphaFoldDB" id="A0A7I8KVF7"/>
<protein>
    <submittedName>
        <fullName evidence="2">Uncharacterized protein</fullName>
    </submittedName>
</protein>
<evidence type="ECO:0000313" key="3">
    <source>
        <dbReference type="Proteomes" id="UP000663760"/>
    </source>
</evidence>
<feature type="region of interest" description="Disordered" evidence="1">
    <location>
        <begin position="421"/>
        <end position="452"/>
    </location>
</feature>
<feature type="compositionally biased region" description="Basic and acidic residues" evidence="1">
    <location>
        <begin position="801"/>
        <end position="816"/>
    </location>
</feature>
<organism evidence="2 3">
    <name type="scientific">Spirodela intermedia</name>
    <name type="common">Intermediate duckweed</name>
    <dbReference type="NCBI Taxonomy" id="51605"/>
    <lineage>
        <taxon>Eukaryota</taxon>
        <taxon>Viridiplantae</taxon>
        <taxon>Streptophyta</taxon>
        <taxon>Embryophyta</taxon>
        <taxon>Tracheophyta</taxon>
        <taxon>Spermatophyta</taxon>
        <taxon>Magnoliopsida</taxon>
        <taxon>Liliopsida</taxon>
        <taxon>Araceae</taxon>
        <taxon>Lemnoideae</taxon>
        <taxon>Spirodela</taxon>
    </lineage>
</organism>
<dbReference type="OrthoDB" id="567691at2759"/>
<feature type="region of interest" description="Disordered" evidence="1">
    <location>
        <begin position="794"/>
        <end position="831"/>
    </location>
</feature>
<sequence length="1169" mass="128561">MPGLVHKSSQLGNAAAAAAAALCLPSAAAIGPTSSNGIWSKHRDDISFDQLQKFWNDLPPHSRRNLLRIDKQTLFEQARKNLYCSRCNGLLLEGFSQLVLYGKSLQQDGGGINPSNRTGAEKSHICQESDDLQDPSLHPWGGLVGTRDGMLTLSDSFIDGNSLRPLQNVFDSARARERERELLYPDACGGGGRGWISQGVAIYGRGHGTRETCALHTARLSCDTLVDFWSALGDETRLSLLRMKEEDFIERLMFRFDSKRFCRDCRRNVIREFKELKELKRMRKEPRCTSWFCVADTSFQYEVSDGTVQVDWHQSFKETPGIYHHFEWAIGTAEGKSDILDFEDVGMKGKVQVHGLDLSGLSACFITLRAWRLDGRCTELTVKAHGLKGQPCVHRRLVVGDGYVTITKGENIRRFFEHAEEVEEEEDDDSIDKDGSDLDGDGSRPQKHAKSPELAREFLLDAATVIFKEQVEKAFREGTARQNAHSTFVCLALKLLEERVHVACKEIVTLEKQIRLLEEEEREKREEEERKERRRAKEREKKLRRKERLKVKEMEREIKNTESKSLPPALLSTSSNELCRSNVNEAPITLDSEDSVGDTGDLILYSPSAYANSEVDARDDADSFILEQPKSSSRKLRFKSSPPETAHRRPHTMASCDDREKISNGHALTSSRFMNGKHRQFSANGSKPNPRDGGSKFSDKLHSNGRVHDRCDFHSCACGHNGDYRAKEGHYIPTIRSGREVKIVNKTEAFEPVAPPHRIAKYGHGCFALDSFPSSAGSVPAGVGHLRRGKIHQMKQVWEPADPRKKCSRGHSDHDGSSQPAAEARSEAAENGCEKKAPTAVLQEPGDCCYFDVPMDSDKPEALGGSHQCQEAAKSHYYSKDAAGDEEANSDPLTASSSSDNCSSCLSEGGDSTTTSSSAHNAESSSISDSEDPAGQPLEVAGAGGGRGGEITPNKLRQDPPADANGLASGGCKASSFPREDPPVYGEFPRRRHLLPLHSPPQLHVPVFPMPAVGFHTQSPAAAWAAPVPANRLVPLPQPHQFMFPHPLGYGLAANPPPDFCNALPQPAAPLLHPGHFPSFKAVHSGPLNEPQQLTGGKEEPAKSPSFSLFHFGGPMAMAPEVEGPGEGGGGAAIGPAERRSELDCSRTEAEVEYSLFSSTNGVRFSFLR</sequence>
<feature type="compositionally biased region" description="Low complexity" evidence="1">
    <location>
        <begin position="896"/>
        <end position="928"/>
    </location>
</feature>
<feature type="compositionally biased region" description="Basic and acidic residues" evidence="1">
    <location>
        <begin position="689"/>
        <end position="701"/>
    </location>
</feature>
<keyword evidence="3" id="KW-1185">Reference proteome</keyword>
<evidence type="ECO:0000313" key="2">
    <source>
        <dbReference type="EMBL" id="CAA7401296.1"/>
    </source>
</evidence>
<feature type="compositionally biased region" description="Acidic residues" evidence="1">
    <location>
        <begin position="421"/>
        <end position="431"/>
    </location>
</feature>
<feature type="region of interest" description="Disordered" evidence="1">
    <location>
        <begin position="1120"/>
        <end position="1140"/>
    </location>
</feature>
<feature type="region of interest" description="Disordered" evidence="1">
    <location>
        <begin position="625"/>
        <end position="701"/>
    </location>
</feature>
<accession>A0A7I8KVF7</accession>
<feature type="compositionally biased region" description="Basic and acidic residues" evidence="1">
    <location>
        <begin position="432"/>
        <end position="452"/>
    </location>
</feature>
<feature type="region of interest" description="Disordered" evidence="1">
    <location>
        <begin position="878"/>
        <end position="984"/>
    </location>
</feature>
<evidence type="ECO:0000256" key="1">
    <source>
        <dbReference type="SAM" id="MobiDB-lite"/>
    </source>
</evidence>
<gene>
    <name evidence="2" type="ORF">SI8410_09011974</name>
</gene>
<reference evidence="2" key="1">
    <citation type="submission" date="2020-02" db="EMBL/GenBank/DDBJ databases">
        <authorList>
            <person name="Scholz U."/>
            <person name="Mascher M."/>
            <person name="Fiebig A."/>
        </authorList>
    </citation>
    <scope>NUCLEOTIDE SEQUENCE</scope>
</reference>
<feature type="region of interest" description="Disordered" evidence="1">
    <location>
        <begin position="1085"/>
        <end position="1105"/>
    </location>
</feature>
<dbReference type="PANTHER" id="PTHR16897">
    <property type="entry name" value="OS10G0105400 PROTEIN"/>
    <property type="match status" value="1"/>
</dbReference>
<dbReference type="PANTHER" id="PTHR16897:SF2">
    <property type="entry name" value="OS03G0226600 PROTEIN"/>
    <property type="match status" value="1"/>
</dbReference>
<name>A0A7I8KVF7_SPIIN</name>
<feature type="compositionally biased region" description="Basic and acidic residues" evidence="1">
    <location>
        <begin position="520"/>
        <end position="541"/>
    </location>
</feature>
<proteinExistence type="predicted"/>
<dbReference type="EMBL" id="LR746272">
    <property type="protein sequence ID" value="CAA7401296.1"/>
    <property type="molecule type" value="Genomic_DNA"/>
</dbReference>
<dbReference type="Proteomes" id="UP000663760">
    <property type="component" value="Chromosome 9"/>
</dbReference>
<feature type="region of interest" description="Disordered" evidence="1">
    <location>
        <begin position="110"/>
        <end position="138"/>
    </location>
</feature>